<proteinExistence type="predicted"/>
<dbReference type="PANTHER" id="PTHR20921:SF0">
    <property type="entry name" value="TRANSMEMBRANE PROTEIN 222"/>
    <property type="match status" value="1"/>
</dbReference>
<feature type="transmembrane region" description="Helical" evidence="1">
    <location>
        <begin position="223"/>
        <end position="243"/>
    </location>
</feature>
<keyword evidence="1" id="KW-1133">Transmembrane helix</keyword>
<evidence type="ECO:0000313" key="2">
    <source>
        <dbReference type="EMBL" id="CAK9265008.1"/>
    </source>
</evidence>
<dbReference type="InterPro" id="IPR008496">
    <property type="entry name" value="TMEM222/RTE1"/>
</dbReference>
<sequence>MGMRVVGAGEKFRLCHFNKRYDTLAKEMDNPICDEKQVTKVTIPELPLVDVKNARFPYCLVWTPLPVIAWLVPFVGHVGICREDGIILDYGITSNVNINRLEFGSTAKYVRLHPYQCCFPGHSSIHCCKDASCHMERGTSMSWDDALNKTIQLFSNKSYNFFTCNCHSFVVHCMNRMAFQGSPKWNLVDVMLIVLFKGQFVNIGGFIRAYLPFVVVMTFGHVMAGWMFFYAWALFTFLLVGWFTNGTYAFRGIIDC</sequence>
<dbReference type="EMBL" id="OZ020112">
    <property type="protein sequence ID" value="CAK9265008.1"/>
    <property type="molecule type" value="Genomic_DNA"/>
</dbReference>
<accession>A0ABP0WDS3</accession>
<evidence type="ECO:0000313" key="3">
    <source>
        <dbReference type="Proteomes" id="UP001497444"/>
    </source>
</evidence>
<name>A0ABP0WDS3_9BRYO</name>
<dbReference type="Proteomes" id="UP001497444">
    <property type="component" value="Chromosome 17"/>
</dbReference>
<organism evidence="2 3">
    <name type="scientific">Sphagnum jensenii</name>
    <dbReference type="NCBI Taxonomy" id="128206"/>
    <lineage>
        <taxon>Eukaryota</taxon>
        <taxon>Viridiplantae</taxon>
        <taxon>Streptophyta</taxon>
        <taxon>Embryophyta</taxon>
        <taxon>Bryophyta</taxon>
        <taxon>Sphagnophytina</taxon>
        <taxon>Sphagnopsida</taxon>
        <taxon>Sphagnales</taxon>
        <taxon>Sphagnaceae</taxon>
        <taxon>Sphagnum</taxon>
    </lineage>
</organism>
<keyword evidence="1" id="KW-0812">Transmembrane</keyword>
<gene>
    <name evidence="2" type="ORF">CSSPJE1EN1_LOCUS10486</name>
</gene>
<protein>
    <submittedName>
        <fullName evidence="2">Uncharacterized protein</fullName>
    </submittedName>
</protein>
<feature type="transmembrane region" description="Helical" evidence="1">
    <location>
        <begin position="187"/>
        <end position="211"/>
    </location>
</feature>
<dbReference type="Pfam" id="PF05608">
    <property type="entry name" value="RTE1"/>
    <property type="match status" value="1"/>
</dbReference>
<keyword evidence="1" id="KW-0472">Membrane</keyword>
<evidence type="ECO:0000256" key="1">
    <source>
        <dbReference type="SAM" id="Phobius"/>
    </source>
</evidence>
<keyword evidence="3" id="KW-1185">Reference proteome</keyword>
<dbReference type="PANTHER" id="PTHR20921">
    <property type="entry name" value="TRANSMEMBRANE PROTEIN 222"/>
    <property type="match status" value="1"/>
</dbReference>
<reference evidence="2" key="1">
    <citation type="submission" date="2024-02" db="EMBL/GenBank/DDBJ databases">
        <authorList>
            <consortium name="ELIXIR-Norway"/>
            <consortium name="Elixir Norway"/>
        </authorList>
    </citation>
    <scope>NUCLEOTIDE SEQUENCE</scope>
</reference>